<gene>
    <name evidence="3" type="ORF">Rrhod_1180</name>
</gene>
<protein>
    <submittedName>
        <fullName evidence="3">Reductase</fullName>
    </submittedName>
</protein>
<proteinExistence type="inferred from homology"/>
<dbReference type="Pfam" id="PF13561">
    <property type="entry name" value="adh_short_C2"/>
    <property type="match status" value="1"/>
</dbReference>
<dbReference type="PANTHER" id="PTHR43639">
    <property type="entry name" value="OXIDOREDUCTASE, SHORT-CHAIN DEHYDROGENASE/REDUCTASE FAMILY (AFU_ORTHOLOGUE AFUA_5G02870)"/>
    <property type="match status" value="1"/>
</dbReference>
<dbReference type="InterPro" id="IPR036291">
    <property type="entry name" value="NAD(P)-bd_dom_sf"/>
</dbReference>
<comment type="caution">
    <text evidence="3">The sequence shown here is derived from an EMBL/GenBank/DDBJ whole genome shotgun (WGS) entry which is preliminary data.</text>
</comment>
<dbReference type="AlphaFoldDB" id="R7WQC2"/>
<comment type="similarity">
    <text evidence="1">Belongs to the short-chain dehydrogenases/reductases (SDR) family.</text>
</comment>
<dbReference type="eggNOG" id="COG1028">
    <property type="taxonomic scope" value="Bacteria"/>
</dbReference>
<dbReference type="RefSeq" id="WP_010837246.1">
    <property type="nucleotide sequence ID" value="NZ_APMY01000039.1"/>
</dbReference>
<reference evidence="3 4" key="1">
    <citation type="journal article" date="2013" name="Genome Announc.">
        <title>Draft Genome Sequence of Rhodococcus rhodnii Strain LMG5362, a Symbiont of Rhodnius prolixus (Hemiptera, Reduviidae, Triatominae), the Principle Vector of Trypanosoma cruzi.</title>
        <authorList>
            <person name="Pachebat J.A."/>
            <person name="van Keulen G."/>
            <person name="Whitten M.M."/>
            <person name="Girdwood S."/>
            <person name="Del Sol R."/>
            <person name="Dyson P.J."/>
            <person name="Facey P.D."/>
        </authorList>
    </citation>
    <scope>NUCLEOTIDE SEQUENCE [LARGE SCALE GENOMIC DNA]</scope>
    <source>
        <strain evidence="3 4">LMG 5362</strain>
    </source>
</reference>
<evidence type="ECO:0000313" key="4">
    <source>
        <dbReference type="Proteomes" id="UP000013525"/>
    </source>
</evidence>
<evidence type="ECO:0000313" key="3">
    <source>
        <dbReference type="EMBL" id="EOM77503.1"/>
    </source>
</evidence>
<keyword evidence="4" id="KW-1185">Reference proteome</keyword>
<evidence type="ECO:0000256" key="2">
    <source>
        <dbReference type="ARBA" id="ARBA00023002"/>
    </source>
</evidence>
<dbReference type="PANTHER" id="PTHR43639:SF1">
    <property type="entry name" value="SHORT-CHAIN DEHYDROGENASE_REDUCTASE FAMILY PROTEIN"/>
    <property type="match status" value="1"/>
</dbReference>
<dbReference type="SUPFAM" id="SSF51735">
    <property type="entry name" value="NAD(P)-binding Rossmann-fold domains"/>
    <property type="match status" value="1"/>
</dbReference>
<evidence type="ECO:0000256" key="1">
    <source>
        <dbReference type="ARBA" id="ARBA00006484"/>
    </source>
</evidence>
<organism evidence="3 4">
    <name type="scientific">Rhodococcus rhodnii LMG 5362</name>
    <dbReference type="NCBI Taxonomy" id="1273125"/>
    <lineage>
        <taxon>Bacteria</taxon>
        <taxon>Bacillati</taxon>
        <taxon>Actinomycetota</taxon>
        <taxon>Actinomycetes</taxon>
        <taxon>Mycobacteriales</taxon>
        <taxon>Nocardiaceae</taxon>
        <taxon>Rhodococcus</taxon>
    </lineage>
</organism>
<dbReference type="PRINTS" id="PR00081">
    <property type="entry name" value="GDHRDH"/>
</dbReference>
<dbReference type="FunFam" id="3.40.50.720:FF:000084">
    <property type="entry name" value="Short-chain dehydrogenase reductase"/>
    <property type="match status" value="1"/>
</dbReference>
<accession>R7WQC2</accession>
<dbReference type="Proteomes" id="UP000013525">
    <property type="component" value="Unassembled WGS sequence"/>
</dbReference>
<name>R7WQC2_9NOCA</name>
<dbReference type="PATRIC" id="fig|1273125.3.peg.1142"/>
<dbReference type="InterPro" id="IPR002347">
    <property type="entry name" value="SDR_fam"/>
</dbReference>
<sequence>MTTAGVLSDRAALVTGAGQGVGRGIALALAKQGANIAVAGRTESSVRRTCAELDDLGVRTAAIVGDVSERDDAARIVEETVAAFGGIDILVNNANDCRPGPLLSVVDEDYERSFATGPLATLRTMRAAHPHMSARGGGTVINLVSSAAVRWDASNYGVYASIKESMRSLTRAAACEWGSDGIRVLAVAPHAASPALERWAETNPEEAAAFVAGIPLGRIGDPEADIGRAVAFLCGPDAGYLTGATIPLDGGQSRWG</sequence>
<keyword evidence="2" id="KW-0560">Oxidoreductase</keyword>
<dbReference type="CDD" id="cd05233">
    <property type="entry name" value="SDR_c"/>
    <property type="match status" value="1"/>
</dbReference>
<dbReference type="Gene3D" id="3.40.50.720">
    <property type="entry name" value="NAD(P)-binding Rossmann-like Domain"/>
    <property type="match status" value="1"/>
</dbReference>
<dbReference type="PRINTS" id="PR00080">
    <property type="entry name" value="SDRFAMILY"/>
</dbReference>
<dbReference type="GO" id="GO:0016491">
    <property type="term" value="F:oxidoreductase activity"/>
    <property type="evidence" value="ECO:0007669"/>
    <property type="project" value="UniProtKB-KW"/>
</dbReference>
<dbReference type="EMBL" id="APMY01000039">
    <property type="protein sequence ID" value="EOM77503.1"/>
    <property type="molecule type" value="Genomic_DNA"/>
</dbReference>